<dbReference type="InterPro" id="IPR007110">
    <property type="entry name" value="Ig-like_dom"/>
</dbReference>
<feature type="domain" description="Ig-like" evidence="2">
    <location>
        <begin position="16"/>
        <end position="118"/>
    </location>
</feature>
<dbReference type="PANTHER" id="PTHR23279">
    <property type="entry name" value="DEFECTIVE PROBOSCIS EXTENSION RESPONSE DPR -RELATED"/>
    <property type="match status" value="1"/>
</dbReference>
<dbReference type="Pfam" id="PF13927">
    <property type="entry name" value="Ig_3"/>
    <property type="match status" value="1"/>
</dbReference>
<dbReference type="SMART" id="SM00408">
    <property type="entry name" value="IGc2"/>
    <property type="match status" value="1"/>
</dbReference>
<dbReference type="InterPro" id="IPR003599">
    <property type="entry name" value="Ig_sub"/>
</dbReference>
<dbReference type="PROSITE" id="PS50835">
    <property type="entry name" value="IG_LIKE"/>
    <property type="match status" value="1"/>
</dbReference>
<proteinExistence type="predicted"/>
<dbReference type="Proteomes" id="UP000694941">
    <property type="component" value="Unplaced"/>
</dbReference>
<gene>
    <name evidence="4" type="primary">LOC111087118</name>
</gene>
<organism evidence="3 4">
    <name type="scientific">Limulus polyphemus</name>
    <name type="common">Atlantic horseshoe crab</name>
    <dbReference type="NCBI Taxonomy" id="6850"/>
    <lineage>
        <taxon>Eukaryota</taxon>
        <taxon>Metazoa</taxon>
        <taxon>Ecdysozoa</taxon>
        <taxon>Arthropoda</taxon>
        <taxon>Chelicerata</taxon>
        <taxon>Merostomata</taxon>
        <taxon>Xiphosura</taxon>
        <taxon>Limulidae</taxon>
        <taxon>Limulus</taxon>
    </lineage>
</organism>
<name>A0ABM1SXF8_LIMPO</name>
<sequence>MARKKLKIRSFWSVSPSPITLSNNRVSKSIIKEGSSQYIRSGSTITLSCVILESPVPPDYVFWYHNGHVINYDTREGIEVKTEKTSQTTSTLHISKARPSDSGNYSCVPSNADPAEIGVHVLNGENPAAMQDGKRTSSAMKLLPSCVLIPVLLLYSSVILIER</sequence>
<dbReference type="InterPro" id="IPR003598">
    <property type="entry name" value="Ig_sub2"/>
</dbReference>
<dbReference type="CDD" id="cd00096">
    <property type="entry name" value="Ig"/>
    <property type="match status" value="1"/>
</dbReference>
<protein>
    <submittedName>
        <fullName evidence="4">Uncharacterized protein LOC111087118</fullName>
    </submittedName>
</protein>
<reference evidence="4" key="1">
    <citation type="submission" date="2025-08" db="UniProtKB">
        <authorList>
            <consortium name="RefSeq"/>
        </authorList>
    </citation>
    <scope>IDENTIFICATION</scope>
    <source>
        <tissue evidence="4">Muscle</tissue>
    </source>
</reference>
<dbReference type="GeneID" id="111087118"/>
<dbReference type="SMART" id="SM00409">
    <property type="entry name" value="IG"/>
    <property type="match status" value="1"/>
</dbReference>
<keyword evidence="3" id="KW-1185">Reference proteome</keyword>
<evidence type="ECO:0000259" key="2">
    <source>
        <dbReference type="PROSITE" id="PS50835"/>
    </source>
</evidence>
<accession>A0ABM1SXF8</accession>
<dbReference type="SUPFAM" id="SSF48726">
    <property type="entry name" value="Immunoglobulin"/>
    <property type="match status" value="1"/>
</dbReference>
<dbReference type="InterPro" id="IPR036179">
    <property type="entry name" value="Ig-like_dom_sf"/>
</dbReference>
<dbReference type="InterPro" id="IPR037448">
    <property type="entry name" value="Zig-8"/>
</dbReference>
<keyword evidence="1" id="KW-1133">Transmembrane helix</keyword>
<keyword evidence="1" id="KW-0812">Transmembrane</keyword>
<dbReference type="InterPro" id="IPR013783">
    <property type="entry name" value="Ig-like_fold"/>
</dbReference>
<dbReference type="RefSeq" id="XP_022248314.1">
    <property type="nucleotide sequence ID" value="XM_022392606.1"/>
</dbReference>
<evidence type="ECO:0000313" key="3">
    <source>
        <dbReference type="Proteomes" id="UP000694941"/>
    </source>
</evidence>
<dbReference type="Gene3D" id="2.60.40.10">
    <property type="entry name" value="Immunoglobulins"/>
    <property type="match status" value="1"/>
</dbReference>
<dbReference type="PANTHER" id="PTHR23279:SF36">
    <property type="entry name" value="DEFECTIVE PROBOSCIS EXTENSION RESPONSE 9, ISOFORM A"/>
    <property type="match status" value="1"/>
</dbReference>
<keyword evidence="1" id="KW-0472">Membrane</keyword>
<feature type="transmembrane region" description="Helical" evidence="1">
    <location>
        <begin position="142"/>
        <end position="161"/>
    </location>
</feature>
<evidence type="ECO:0000313" key="4">
    <source>
        <dbReference type="RefSeq" id="XP_022248314.1"/>
    </source>
</evidence>
<evidence type="ECO:0000256" key="1">
    <source>
        <dbReference type="SAM" id="Phobius"/>
    </source>
</evidence>